<dbReference type="Pfam" id="PF13242">
    <property type="entry name" value="Hydrolase_like"/>
    <property type="match status" value="1"/>
</dbReference>
<evidence type="ECO:0000256" key="1">
    <source>
        <dbReference type="ARBA" id="ARBA00004496"/>
    </source>
</evidence>
<dbReference type="EC" id="3.1.3.-" evidence="7"/>
<dbReference type="PANTHER" id="PTHR42891:SF1">
    <property type="entry name" value="D-GLYCERO-BETA-D-MANNO-HEPTOSE-1,7-BISPHOSPHATE 7-PHOSPHATASE"/>
    <property type="match status" value="1"/>
</dbReference>
<dbReference type="PIRSF" id="PIRSF004682">
    <property type="entry name" value="GmhB"/>
    <property type="match status" value="1"/>
</dbReference>
<gene>
    <name evidence="8" type="ORF">J5V48_07800</name>
</gene>
<dbReference type="CDD" id="cd07503">
    <property type="entry name" value="HAD_HisB-N"/>
    <property type="match status" value="1"/>
</dbReference>
<comment type="similarity">
    <text evidence="7">Belongs to the gmhB family.</text>
</comment>
<dbReference type="PANTHER" id="PTHR42891">
    <property type="entry name" value="D-GLYCERO-BETA-D-MANNO-HEPTOSE-1,7-BISPHOSPHATE 7-PHOSPHATASE"/>
    <property type="match status" value="1"/>
</dbReference>
<sequence length="183" mass="20876">MQKAVFLDRDGVVNIDYGYIGQIERFDIIKGTALALKKFKDMGYLTVLVTNQSGIARGKYTYSDFLKVTSFMQANLSLYDACFDGIYCCPHHENAYVEQYRVSCECRKPKPGMFYYAERDLKIDLHHSVMIGDHATDLFAARRAGISSLFLIGEHLKEESPLCPEAICYKTIGEVVEFIRKNQ</sequence>
<keyword evidence="4 7" id="KW-0378">Hydrolase</keyword>
<keyword evidence="5 7" id="KW-0119">Carbohydrate metabolism</keyword>
<proteinExistence type="inferred from homology"/>
<reference evidence="8 9" key="1">
    <citation type="submission" date="2021-03" db="EMBL/GenBank/DDBJ databases">
        <title>Succinivibrio sp. nov. isolated from feces of cow.</title>
        <authorList>
            <person name="Choi J.-Y."/>
        </authorList>
    </citation>
    <scope>NUCLEOTIDE SEQUENCE [LARGE SCALE GENOMIC DNA]</scope>
    <source>
        <strain evidence="8 9">AGMB01872</strain>
    </source>
</reference>
<accession>A0ABS7DI78</accession>
<comment type="subcellular location">
    <subcellularLocation>
        <location evidence="1 7">Cytoplasm</location>
    </subcellularLocation>
</comment>
<dbReference type="GO" id="GO:0016787">
    <property type="term" value="F:hydrolase activity"/>
    <property type="evidence" value="ECO:0007669"/>
    <property type="project" value="UniProtKB-KW"/>
</dbReference>
<comment type="caution">
    <text evidence="8">The sequence shown here is derived from an EMBL/GenBank/DDBJ whole genome shotgun (WGS) entry which is preliminary data.</text>
</comment>
<name>A0ABS7DI78_9GAMM</name>
<evidence type="ECO:0000313" key="8">
    <source>
        <dbReference type="EMBL" id="MBW7570794.1"/>
    </source>
</evidence>
<dbReference type="Gene3D" id="3.40.50.1000">
    <property type="entry name" value="HAD superfamily/HAD-like"/>
    <property type="match status" value="1"/>
</dbReference>
<protein>
    <recommendedName>
        <fullName evidence="6 7">D,D-heptose 1,7-bisphosphate phosphatase</fullName>
        <ecNumber evidence="7">3.1.3.-</ecNumber>
    </recommendedName>
</protein>
<keyword evidence="2 7" id="KW-0963">Cytoplasm</keyword>
<dbReference type="EMBL" id="JAGFNY010000030">
    <property type="protein sequence ID" value="MBW7570794.1"/>
    <property type="molecule type" value="Genomic_DNA"/>
</dbReference>
<dbReference type="NCBIfam" id="TIGR00213">
    <property type="entry name" value="GmhB_yaeD"/>
    <property type="match status" value="1"/>
</dbReference>
<evidence type="ECO:0000256" key="5">
    <source>
        <dbReference type="ARBA" id="ARBA00023277"/>
    </source>
</evidence>
<organism evidence="8 9">
    <name type="scientific">Succinivibrio faecicola</name>
    <dbReference type="NCBI Taxonomy" id="2820300"/>
    <lineage>
        <taxon>Bacteria</taxon>
        <taxon>Pseudomonadati</taxon>
        <taxon>Pseudomonadota</taxon>
        <taxon>Gammaproteobacteria</taxon>
        <taxon>Aeromonadales</taxon>
        <taxon>Succinivibrionaceae</taxon>
        <taxon>Succinivibrio</taxon>
    </lineage>
</organism>
<dbReference type="SUPFAM" id="SSF56784">
    <property type="entry name" value="HAD-like"/>
    <property type="match status" value="1"/>
</dbReference>
<evidence type="ECO:0000256" key="7">
    <source>
        <dbReference type="PIRNR" id="PIRNR004682"/>
    </source>
</evidence>
<dbReference type="InterPro" id="IPR004446">
    <property type="entry name" value="Heptose_bisP_phosphatase"/>
</dbReference>
<dbReference type="InterPro" id="IPR036412">
    <property type="entry name" value="HAD-like_sf"/>
</dbReference>
<evidence type="ECO:0000313" key="9">
    <source>
        <dbReference type="Proteomes" id="UP000731465"/>
    </source>
</evidence>
<dbReference type="NCBIfam" id="TIGR01662">
    <property type="entry name" value="HAD-SF-IIIA"/>
    <property type="match status" value="1"/>
</dbReference>
<keyword evidence="9" id="KW-1185">Reference proteome</keyword>
<evidence type="ECO:0000256" key="4">
    <source>
        <dbReference type="ARBA" id="ARBA00022801"/>
    </source>
</evidence>
<evidence type="ECO:0000256" key="6">
    <source>
        <dbReference type="ARBA" id="ARBA00031828"/>
    </source>
</evidence>
<dbReference type="Proteomes" id="UP000731465">
    <property type="component" value="Unassembled WGS sequence"/>
</dbReference>
<dbReference type="InterPro" id="IPR006549">
    <property type="entry name" value="HAD-SF_hydro_IIIA"/>
</dbReference>
<dbReference type="NCBIfam" id="TIGR01656">
    <property type="entry name" value="Histidinol-ppas"/>
    <property type="match status" value="1"/>
</dbReference>
<keyword evidence="3" id="KW-0479">Metal-binding</keyword>
<dbReference type="RefSeq" id="WP_219938018.1">
    <property type="nucleotide sequence ID" value="NZ_JAGFNY010000030.1"/>
</dbReference>
<dbReference type="InterPro" id="IPR006543">
    <property type="entry name" value="Histidinol-phos"/>
</dbReference>
<evidence type="ECO:0000256" key="3">
    <source>
        <dbReference type="ARBA" id="ARBA00022723"/>
    </source>
</evidence>
<dbReference type="NCBIfam" id="TIGR01549">
    <property type="entry name" value="HAD-SF-IA-v1"/>
    <property type="match status" value="1"/>
</dbReference>
<evidence type="ECO:0000256" key="2">
    <source>
        <dbReference type="ARBA" id="ARBA00022490"/>
    </source>
</evidence>
<dbReference type="InterPro" id="IPR006439">
    <property type="entry name" value="HAD-SF_hydro_IA"/>
</dbReference>
<dbReference type="InterPro" id="IPR023214">
    <property type="entry name" value="HAD_sf"/>
</dbReference>